<dbReference type="PANTHER" id="PTHR46630">
    <property type="entry name" value="TETRATRICOPEPTIDE REPEAT PROTEIN 29"/>
    <property type="match status" value="1"/>
</dbReference>
<evidence type="ECO:0000313" key="8">
    <source>
        <dbReference type="EMBL" id="TDX83233.1"/>
    </source>
</evidence>
<dbReference type="SMART" id="SM00028">
    <property type="entry name" value="TPR"/>
    <property type="match status" value="4"/>
</dbReference>
<evidence type="ECO:0000313" key="9">
    <source>
        <dbReference type="Proteomes" id="UP000295313"/>
    </source>
</evidence>
<name>A0A4R8I4M7_9FLAO</name>
<dbReference type="SUPFAM" id="SSF46894">
    <property type="entry name" value="C-terminal effector domain of the bipartite response regulators"/>
    <property type="match status" value="1"/>
</dbReference>
<evidence type="ECO:0000256" key="7">
    <source>
        <dbReference type="SAM" id="Phobius"/>
    </source>
</evidence>
<feature type="repeat" description="TPR" evidence="6">
    <location>
        <begin position="224"/>
        <end position="257"/>
    </location>
</feature>
<organism evidence="8 9">
    <name type="scientific">Epilithonimonas xixisoli</name>
    <dbReference type="NCBI Taxonomy" id="1476462"/>
    <lineage>
        <taxon>Bacteria</taxon>
        <taxon>Pseudomonadati</taxon>
        <taxon>Bacteroidota</taxon>
        <taxon>Flavobacteriia</taxon>
        <taxon>Flavobacteriales</taxon>
        <taxon>Weeksellaceae</taxon>
        <taxon>Chryseobacterium group</taxon>
        <taxon>Epilithonimonas</taxon>
    </lineage>
</organism>
<dbReference type="Gene3D" id="1.25.40.10">
    <property type="entry name" value="Tetratricopeptide repeat domain"/>
    <property type="match status" value="2"/>
</dbReference>
<evidence type="ECO:0000256" key="2">
    <source>
        <dbReference type="ARBA" id="ARBA00022490"/>
    </source>
</evidence>
<dbReference type="SUPFAM" id="SSF48452">
    <property type="entry name" value="TPR-like"/>
    <property type="match status" value="2"/>
</dbReference>
<comment type="caution">
    <text evidence="8">The sequence shown here is derived from an EMBL/GenBank/DDBJ whole genome shotgun (WGS) entry which is preliminary data.</text>
</comment>
<dbReference type="OrthoDB" id="1017207at2"/>
<keyword evidence="7" id="KW-1133">Transmembrane helix</keyword>
<dbReference type="Pfam" id="PF13181">
    <property type="entry name" value="TPR_8"/>
    <property type="match status" value="1"/>
</dbReference>
<accession>A0A4R8I4M7</accession>
<dbReference type="PROSITE" id="PS50005">
    <property type="entry name" value="TPR"/>
    <property type="match status" value="2"/>
</dbReference>
<evidence type="ECO:0000256" key="5">
    <source>
        <dbReference type="ARBA" id="ARBA00038253"/>
    </source>
</evidence>
<reference evidence="8 9" key="1">
    <citation type="submission" date="2019-03" db="EMBL/GenBank/DDBJ databases">
        <title>Genomic Encyclopedia of Type Strains, Phase III (KMG-III): the genomes of soil and plant-associated and newly described type strains.</title>
        <authorList>
            <person name="Whitman W."/>
        </authorList>
    </citation>
    <scope>NUCLEOTIDE SEQUENCE [LARGE SCALE GENOMIC DNA]</scope>
    <source>
        <strain evidence="8 9">CGMCC 1.12802</strain>
    </source>
</reference>
<evidence type="ECO:0000256" key="4">
    <source>
        <dbReference type="ARBA" id="ARBA00022803"/>
    </source>
</evidence>
<evidence type="ECO:0000256" key="3">
    <source>
        <dbReference type="ARBA" id="ARBA00022737"/>
    </source>
</evidence>
<evidence type="ECO:0000256" key="1">
    <source>
        <dbReference type="ARBA" id="ARBA00004496"/>
    </source>
</evidence>
<comment type="subcellular location">
    <subcellularLocation>
        <location evidence="1">Cytoplasm</location>
    </subcellularLocation>
</comment>
<dbReference type="RefSeq" id="WP_133946375.1">
    <property type="nucleotide sequence ID" value="NZ_SOEO01000003.1"/>
</dbReference>
<proteinExistence type="inferred from homology"/>
<keyword evidence="7" id="KW-0472">Membrane</keyword>
<dbReference type="InterPro" id="IPR051476">
    <property type="entry name" value="Bac_ResReg_Asp_Phosphatase"/>
</dbReference>
<gene>
    <name evidence="8" type="ORF">B0I22_3311</name>
</gene>
<dbReference type="Proteomes" id="UP000295313">
    <property type="component" value="Unassembled WGS sequence"/>
</dbReference>
<keyword evidence="3" id="KW-0677">Repeat</keyword>
<feature type="transmembrane region" description="Helical" evidence="7">
    <location>
        <begin position="327"/>
        <end position="346"/>
    </location>
</feature>
<dbReference type="GO" id="GO:0006355">
    <property type="term" value="P:regulation of DNA-templated transcription"/>
    <property type="evidence" value="ECO:0007669"/>
    <property type="project" value="InterPro"/>
</dbReference>
<dbReference type="EMBL" id="SOEO01000003">
    <property type="protein sequence ID" value="TDX83233.1"/>
    <property type="molecule type" value="Genomic_DNA"/>
</dbReference>
<dbReference type="GO" id="GO:0005737">
    <property type="term" value="C:cytoplasm"/>
    <property type="evidence" value="ECO:0007669"/>
    <property type="project" value="UniProtKB-SubCell"/>
</dbReference>
<dbReference type="InterPro" id="IPR016032">
    <property type="entry name" value="Sig_transdc_resp-reg_C-effctor"/>
</dbReference>
<evidence type="ECO:0000256" key="6">
    <source>
        <dbReference type="PROSITE-ProRule" id="PRU00339"/>
    </source>
</evidence>
<keyword evidence="7" id="KW-0812">Transmembrane</keyword>
<keyword evidence="2" id="KW-0963">Cytoplasm</keyword>
<sequence length="475" mass="56000">MRQYLLIILLCLPLFLASQYSKKEIDSLNLKIFELRKEGNLDGALALCKKLLADKKNFGEKKELLRTYVQTGNILSNLSRVKESFEYLELALEGNRDLQDAEIEAKINGEFGRNYVELGFIQKSIESFTKAIDLSKNVAEPKIRKPLLQYLYSIRGVQYEETNQLDAFYKDLHHAHRLNPDTYSASRLAKYFTVHRENLDSAKYYLKRGEEMFSTGKFPIFQKSVLLRSYGRYYYKKKDYKKAISNYEESLAISEELNKPKDLKDTHKLLFEAYKAVNDESNANKNLEQYSKINDSLSFEHKKIQDTPIKHILREKEEQDQKKEKNYLYLLIILFAIILLAVYLILKRISKSNRIEKLEIIFENEVKTQELKLKVNESFDEVIHLAKTNSPEFWARFQEVYPEFRGRLLAINPDLKHSELILSAYIYLGFNTKDIAEYTFKAIKTIKNNKYNLRKRLVIETKDDFVLWIRNQIDS</sequence>
<dbReference type="GO" id="GO:0003677">
    <property type="term" value="F:DNA binding"/>
    <property type="evidence" value="ECO:0007669"/>
    <property type="project" value="InterPro"/>
</dbReference>
<dbReference type="InterPro" id="IPR019734">
    <property type="entry name" value="TPR_rpt"/>
</dbReference>
<dbReference type="PANTHER" id="PTHR46630:SF1">
    <property type="entry name" value="TETRATRICOPEPTIDE REPEAT PROTEIN 29"/>
    <property type="match status" value="1"/>
</dbReference>
<feature type="repeat" description="TPR" evidence="6">
    <location>
        <begin position="105"/>
        <end position="138"/>
    </location>
</feature>
<keyword evidence="4 6" id="KW-0802">TPR repeat</keyword>
<dbReference type="InterPro" id="IPR011990">
    <property type="entry name" value="TPR-like_helical_dom_sf"/>
</dbReference>
<protein>
    <submittedName>
        <fullName evidence="8">Tetratricopeptide repeat protein</fullName>
    </submittedName>
</protein>
<keyword evidence="9" id="KW-1185">Reference proteome</keyword>
<dbReference type="AlphaFoldDB" id="A0A4R8I4M7"/>
<comment type="similarity">
    <text evidence="5">Belongs to the Rap family.</text>
</comment>